<evidence type="ECO:0000256" key="4">
    <source>
        <dbReference type="ARBA" id="ARBA00023002"/>
    </source>
</evidence>
<dbReference type="EMBL" id="AQGS01000538">
    <property type="protein sequence ID" value="EPS38608.1"/>
    <property type="molecule type" value="Genomic_DNA"/>
</dbReference>
<dbReference type="Proteomes" id="UP000015100">
    <property type="component" value="Unassembled WGS sequence"/>
</dbReference>
<organism evidence="7 8">
    <name type="scientific">Dactylellina haptotyla (strain CBS 200.50)</name>
    <name type="common">Nematode-trapping fungus</name>
    <name type="synonym">Monacrosporium haptotylum</name>
    <dbReference type="NCBI Taxonomy" id="1284197"/>
    <lineage>
        <taxon>Eukaryota</taxon>
        <taxon>Fungi</taxon>
        <taxon>Dikarya</taxon>
        <taxon>Ascomycota</taxon>
        <taxon>Pezizomycotina</taxon>
        <taxon>Orbiliomycetes</taxon>
        <taxon>Orbiliales</taxon>
        <taxon>Orbiliaceae</taxon>
        <taxon>Dactylellina</taxon>
    </lineage>
</organism>
<dbReference type="InterPro" id="IPR036318">
    <property type="entry name" value="FAD-bd_PCMH-like_sf"/>
</dbReference>
<evidence type="ECO:0000256" key="5">
    <source>
        <dbReference type="SAM" id="SignalP"/>
    </source>
</evidence>
<name>S8BH22_DACHA</name>
<evidence type="ECO:0000259" key="6">
    <source>
        <dbReference type="PROSITE" id="PS51387"/>
    </source>
</evidence>
<dbReference type="InterPro" id="IPR050416">
    <property type="entry name" value="FAD-linked_Oxidoreductase"/>
</dbReference>
<accession>S8BH22</accession>
<feature type="domain" description="FAD-binding PCMH-type" evidence="6">
    <location>
        <begin position="61"/>
        <end position="232"/>
    </location>
</feature>
<sequence length="490" mass="53185">MVITIVLLCVQLITRCYGAGSPGPAACANLTGSLGITKVSSSPLSLKYISTRQDYWNTLQSRYQPSCIVYPKSARDVSIAVQAIRASGSRFAVKAGGHNPNDFFSSVDQGVLIDLGSLNAISYNATSTLATYEPGSTFGDLYAYYAQFGRTILGPTMGGVGTGSALGGGSSYLSPQYGMACDNFRELEVVLPNGEIVIASPESNVDLFFALRGGGGNAYGVVTKYTVQSRPAGQFYSGNVMYLFEQTDAVTLAIKNFMQYNADPKASIVATYLKLPTPGLGLNLDEAILTFLVYDGLDPGDAFTNFTNIPHVVETMAVRTYPQVIDMPIPYLAQLTRGNNIFRVGVHRSNDSSYELALQKWRDWAESNKGSYQLLAFNYEPVPQSLTDASKAQNGGNAMQMPDGPWFWVSYILMTPPLLPQSNYDSVQASFRAMVESVGNAEGLPLFINDANSDQNPLSTFSTYPQLQIVKNKYDPDHFFSTKTGGWFST</sequence>
<gene>
    <name evidence="7" type="ORF">H072_7639</name>
</gene>
<reference evidence="8" key="2">
    <citation type="submission" date="2013-04" db="EMBL/GenBank/DDBJ databases">
        <title>Genomic mechanisms accounting for the adaptation to parasitism in nematode-trapping fungi.</title>
        <authorList>
            <person name="Ahren D.G."/>
        </authorList>
    </citation>
    <scope>NUCLEOTIDE SEQUENCE [LARGE SCALE GENOMIC DNA]</scope>
    <source>
        <strain evidence="8">CBS 200.50</strain>
    </source>
</reference>
<dbReference type="PANTHER" id="PTHR42973:SF22">
    <property type="entry name" value="FAD-BINDING PCMH-TYPE DOMAIN-CONTAINING PROTEIN-RELATED"/>
    <property type="match status" value="1"/>
</dbReference>
<evidence type="ECO:0000256" key="1">
    <source>
        <dbReference type="ARBA" id="ARBA00005466"/>
    </source>
</evidence>
<dbReference type="OMA" id="WASEDIT"/>
<keyword evidence="2" id="KW-0285">Flavoprotein</keyword>
<dbReference type="HOGENOM" id="CLU_018354_1_0_1"/>
<dbReference type="Pfam" id="PF01565">
    <property type="entry name" value="FAD_binding_4"/>
    <property type="match status" value="1"/>
</dbReference>
<dbReference type="InterPro" id="IPR016169">
    <property type="entry name" value="FAD-bd_PCMH_sub2"/>
</dbReference>
<feature type="chain" id="PRO_5004549019" description="FAD-binding PCMH-type domain-containing protein" evidence="5">
    <location>
        <begin position="19"/>
        <end position="490"/>
    </location>
</feature>
<protein>
    <recommendedName>
        <fullName evidence="6">FAD-binding PCMH-type domain-containing protein</fullName>
    </recommendedName>
</protein>
<dbReference type="Gene3D" id="3.30.465.10">
    <property type="match status" value="1"/>
</dbReference>
<feature type="signal peptide" evidence="5">
    <location>
        <begin position="1"/>
        <end position="18"/>
    </location>
</feature>
<evidence type="ECO:0000256" key="2">
    <source>
        <dbReference type="ARBA" id="ARBA00022630"/>
    </source>
</evidence>
<dbReference type="STRING" id="1284197.S8BH22"/>
<evidence type="ECO:0000313" key="7">
    <source>
        <dbReference type="EMBL" id="EPS38608.1"/>
    </source>
</evidence>
<dbReference type="InterPro" id="IPR006094">
    <property type="entry name" value="Oxid_FAD_bind_N"/>
</dbReference>
<dbReference type="GO" id="GO:0016491">
    <property type="term" value="F:oxidoreductase activity"/>
    <property type="evidence" value="ECO:0007669"/>
    <property type="project" value="UniProtKB-KW"/>
</dbReference>
<dbReference type="SUPFAM" id="SSF56176">
    <property type="entry name" value="FAD-binding/transporter-associated domain-like"/>
    <property type="match status" value="1"/>
</dbReference>
<dbReference type="OrthoDB" id="2151789at2759"/>
<keyword evidence="4" id="KW-0560">Oxidoreductase</keyword>
<keyword evidence="3" id="KW-0274">FAD</keyword>
<reference evidence="7 8" key="1">
    <citation type="journal article" date="2013" name="PLoS Genet.">
        <title>Genomic mechanisms accounting for the adaptation to parasitism in nematode-trapping fungi.</title>
        <authorList>
            <person name="Meerupati T."/>
            <person name="Andersson K.M."/>
            <person name="Friman E."/>
            <person name="Kumar D."/>
            <person name="Tunlid A."/>
            <person name="Ahren D."/>
        </authorList>
    </citation>
    <scope>NUCLEOTIDE SEQUENCE [LARGE SCALE GENOMIC DNA]</scope>
    <source>
        <strain evidence="7 8">CBS 200.50</strain>
    </source>
</reference>
<comment type="similarity">
    <text evidence="1">Belongs to the oxygen-dependent FAD-linked oxidoreductase family.</text>
</comment>
<dbReference type="PROSITE" id="PS51387">
    <property type="entry name" value="FAD_PCMH"/>
    <property type="match status" value="1"/>
</dbReference>
<keyword evidence="5" id="KW-0732">Signal</keyword>
<dbReference type="InterPro" id="IPR016166">
    <property type="entry name" value="FAD-bd_PCMH"/>
</dbReference>
<proteinExistence type="inferred from homology"/>
<keyword evidence="8" id="KW-1185">Reference proteome</keyword>
<dbReference type="eggNOG" id="ENOG502S1SB">
    <property type="taxonomic scope" value="Eukaryota"/>
</dbReference>
<evidence type="ECO:0000313" key="8">
    <source>
        <dbReference type="Proteomes" id="UP000015100"/>
    </source>
</evidence>
<comment type="caution">
    <text evidence="7">The sequence shown here is derived from an EMBL/GenBank/DDBJ whole genome shotgun (WGS) entry which is preliminary data.</text>
</comment>
<evidence type="ECO:0000256" key="3">
    <source>
        <dbReference type="ARBA" id="ARBA00022827"/>
    </source>
</evidence>
<dbReference type="PANTHER" id="PTHR42973">
    <property type="entry name" value="BINDING OXIDOREDUCTASE, PUTATIVE (AFU_ORTHOLOGUE AFUA_1G17690)-RELATED"/>
    <property type="match status" value="1"/>
</dbReference>
<dbReference type="AlphaFoldDB" id="S8BH22"/>
<dbReference type="GO" id="GO:0071949">
    <property type="term" value="F:FAD binding"/>
    <property type="evidence" value="ECO:0007669"/>
    <property type="project" value="InterPro"/>
</dbReference>